<dbReference type="InterPro" id="IPR041700">
    <property type="entry name" value="OMP_b-brl_3"/>
</dbReference>
<dbReference type="Proteomes" id="UP000032049">
    <property type="component" value="Unassembled WGS sequence"/>
</dbReference>
<accession>A0A0D0F110</accession>
<gene>
    <name evidence="2" type="ORF">TH53_21295</name>
</gene>
<comment type="caution">
    <text evidence="2">The sequence shown here is derived from an EMBL/GenBank/DDBJ whole genome shotgun (WGS) entry which is preliminary data.</text>
</comment>
<feature type="domain" description="Outer membrane protein beta-barrel" evidence="1">
    <location>
        <begin position="416"/>
        <end position="880"/>
    </location>
</feature>
<evidence type="ECO:0000313" key="2">
    <source>
        <dbReference type="EMBL" id="KIO75318.1"/>
    </source>
</evidence>
<dbReference type="InterPro" id="IPR008969">
    <property type="entry name" value="CarboxyPept-like_regulatory"/>
</dbReference>
<name>A0A0D0F110_9SPHI</name>
<dbReference type="Gene3D" id="2.60.40.1120">
    <property type="entry name" value="Carboxypeptidase-like, regulatory domain"/>
    <property type="match status" value="1"/>
</dbReference>
<evidence type="ECO:0000259" key="1">
    <source>
        <dbReference type="Pfam" id="PF14905"/>
    </source>
</evidence>
<dbReference type="Pfam" id="PF14905">
    <property type="entry name" value="OMP_b-brl_3"/>
    <property type="match status" value="1"/>
</dbReference>
<dbReference type="SUPFAM" id="SSF49464">
    <property type="entry name" value="Carboxypeptidase regulatory domain-like"/>
    <property type="match status" value="1"/>
</dbReference>
<keyword evidence="3" id="KW-1185">Reference proteome</keyword>
<dbReference type="AlphaFoldDB" id="A0A0D0F110"/>
<reference evidence="2 3" key="1">
    <citation type="submission" date="2015-01" db="EMBL/GenBank/DDBJ databases">
        <title>Draft genome sequence of Pedobacter sp. NL19 isolated from sludge of an effluent treatment pond in an abandoned uranium mine.</title>
        <authorList>
            <person name="Santos T."/>
            <person name="Caetano T."/>
            <person name="Covas C."/>
            <person name="Cruz A."/>
            <person name="Mendo S."/>
        </authorList>
    </citation>
    <scope>NUCLEOTIDE SEQUENCE [LARGE SCALE GENOMIC DNA]</scope>
    <source>
        <strain evidence="2 3">NL19</strain>
    </source>
</reference>
<organism evidence="2 3">
    <name type="scientific">Pedobacter lusitanus</name>
    <dbReference type="NCBI Taxonomy" id="1503925"/>
    <lineage>
        <taxon>Bacteria</taxon>
        <taxon>Pseudomonadati</taxon>
        <taxon>Bacteroidota</taxon>
        <taxon>Sphingobacteriia</taxon>
        <taxon>Sphingobacteriales</taxon>
        <taxon>Sphingobacteriaceae</taxon>
        <taxon>Pedobacter</taxon>
    </lineage>
</organism>
<dbReference type="STRING" id="1503925.TH53_21295"/>
<dbReference type="Pfam" id="PF13715">
    <property type="entry name" value="CarbopepD_reg_2"/>
    <property type="match status" value="1"/>
</dbReference>
<sequence length="888" mass="98624">MAALVLKIYTSPFLLIVFSVFINFSVKAQTGIQLRGTVLDTTHTGIPGTNVRLITGKDTLSTNTDQNGAFSFTSVKNNTANLLIRGIGYKPYQTVITLKDGVPDQTLSAIFLKSATLQLNEVIIKGKAVPMKVMKDTIEFNAAAFDVRENDKVEDLLKQLPGVETDKDGNVTSAGKVLTKIRVNGKDFFTGDVKEFISKLPAGTVSKIQFIDDYGNKANFTGIKTGEPQKILNVVLKSNLNNGNFGGATLSGGTDNRYALNINDYLWRDLRQIGINGNAGNTNTGAGINTNANIGSSYRDKFGKNLIFSSNYNYGYNKNESVQQSSVRTVNSMGIINNLSTNTNFSKNNTHNFDLNLESTDEVNYIRGGIRGTIQGTSSTSASDAIQTGVIRQDLHTNRMGKQRSPNLNGDFSMARKFAKTGRVFSMSVNAGSGLSSNHTDLDNQITYYKSKTDSVAKDSLLNQLIDERNRNTTVSANFTYTEPLNRKNDTLVKKSIDFSYVFNLNHTNNSLDTKDRDITGNVREVDSLSNTYTSSFSRHIIGLNYRYETKKLNYVLGINGQPSLLTGSYEGRTDKVYRTGFNISPIARISYRLSAKDHFNAFYTGSSAEPNFNQLQPVRDTRNLQNIVIGNPKLKAAFNHVVNLNYSRTNPGDGSNLQVSLRGTVTQNQVVSNTVLIPDVLNSFRQETHYLNTNGNYNFGTNYYWSLPFAKKKYTFELIGGLNYNHRISFADQVRNVGQGININQRTGLRMSRKWILLHATASYNYSNNTYSLEQSESNIIQTWTFNTDARVFVLKSLVFGLNAGKTINKGFSVAATNPFLINGSIEKTFFKNKQASVKIEGHDFLNQGNNLNRSITDNTTTESRTNQITRYFLLSLTWNLQSFAGM</sequence>
<dbReference type="EMBL" id="JXRA01000106">
    <property type="protein sequence ID" value="KIO75318.1"/>
    <property type="molecule type" value="Genomic_DNA"/>
</dbReference>
<protein>
    <recommendedName>
        <fullName evidence="1">Outer membrane protein beta-barrel domain-containing protein</fullName>
    </recommendedName>
</protein>
<evidence type="ECO:0000313" key="3">
    <source>
        <dbReference type="Proteomes" id="UP000032049"/>
    </source>
</evidence>
<proteinExistence type="predicted"/>